<dbReference type="GO" id="GO:0003723">
    <property type="term" value="F:RNA binding"/>
    <property type="evidence" value="ECO:0007669"/>
    <property type="project" value="InterPro"/>
</dbReference>
<evidence type="ECO:0000259" key="2">
    <source>
        <dbReference type="SMART" id="SM00955"/>
    </source>
</evidence>
<dbReference type="InterPro" id="IPR001900">
    <property type="entry name" value="RNase_II/R"/>
</dbReference>
<feature type="compositionally biased region" description="Basic and acidic residues" evidence="1">
    <location>
        <begin position="223"/>
        <end position="234"/>
    </location>
</feature>
<dbReference type="EMBL" id="AP019514">
    <property type="protein sequence ID" value="BBI60394.1"/>
    <property type="molecule type" value="Genomic_DNA"/>
</dbReference>
<gene>
    <name evidence="3" type="ORF">HSBAA_17000</name>
</gene>
<dbReference type="Proteomes" id="UP000320231">
    <property type="component" value="Chromosome"/>
</dbReference>
<name>A0A455UAQ1_9GAMM</name>
<proteinExistence type="predicted"/>
<organism evidence="3 4">
    <name type="scientific">Vreelandella sulfidaeris</name>
    <dbReference type="NCBI Taxonomy" id="115553"/>
    <lineage>
        <taxon>Bacteria</taxon>
        <taxon>Pseudomonadati</taxon>
        <taxon>Pseudomonadota</taxon>
        <taxon>Gammaproteobacteria</taxon>
        <taxon>Oceanospirillales</taxon>
        <taxon>Halomonadaceae</taxon>
        <taxon>Vreelandella</taxon>
    </lineage>
</organism>
<sequence>MDDALHIAPREEGGWRLSVAIADPTAYVAEGHAADLEARTRAFTVYLPGQNVTMLPEQLADDLCSLWEGKERPALACTLDINADGSLGEYRFFAANVKSHAKLVYDNVSDWIEGQGEWAPADDIAEQLTALRDLTEARTAWRNEHALVFKDRPDYVFDLDPAGNVLAVRTEERRIANRMIEESMIVANACCADFLAQHIGHGIFNVHRAFEPESRSRPGVPGRARDRGRTRSTDRTGPLHRAQACAGKPR</sequence>
<dbReference type="SMART" id="SM00955">
    <property type="entry name" value="RNB"/>
    <property type="match status" value="1"/>
</dbReference>
<feature type="domain" description="RNB" evidence="2">
    <location>
        <begin position="1"/>
        <end position="248"/>
    </location>
</feature>
<evidence type="ECO:0000313" key="4">
    <source>
        <dbReference type="Proteomes" id="UP000320231"/>
    </source>
</evidence>
<dbReference type="AlphaFoldDB" id="A0A455UAQ1"/>
<dbReference type="GO" id="GO:0006402">
    <property type="term" value="P:mRNA catabolic process"/>
    <property type="evidence" value="ECO:0007669"/>
    <property type="project" value="TreeGrafter"/>
</dbReference>
<feature type="region of interest" description="Disordered" evidence="1">
    <location>
        <begin position="212"/>
        <end position="250"/>
    </location>
</feature>
<evidence type="ECO:0000313" key="3">
    <source>
        <dbReference type="EMBL" id="BBI60394.1"/>
    </source>
</evidence>
<dbReference type="Pfam" id="PF00773">
    <property type="entry name" value="RNB"/>
    <property type="match status" value="1"/>
</dbReference>
<dbReference type="SUPFAM" id="SSF50249">
    <property type="entry name" value="Nucleic acid-binding proteins"/>
    <property type="match status" value="1"/>
</dbReference>
<protein>
    <recommendedName>
        <fullName evidence="2">RNB domain-containing protein</fullName>
    </recommendedName>
</protein>
<dbReference type="KEGG" id="hsr:HSBAA_17000"/>
<dbReference type="PANTHER" id="PTHR23355">
    <property type="entry name" value="RIBONUCLEASE"/>
    <property type="match status" value="1"/>
</dbReference>
<evidence type="ECO:0000256" key="1">
    <source>
        <dbReference type="SAM" id="MobiDB-lite"/>
    </source>
</evidence>
<dbReference type="GO" id="GO:0005829">
    <property type="term" value="C:cytosol"/>
    <property type="evidence" value="ECO:0007669"/>
    <property type="project" value="TreeGrafter"/>
</dbReference>
<reference evidence="3 4" key="1">
    <citation type="journal article" date="2019" name="Microbiol. Resour. Announc.">
        <title>Complete Genome Sequence of Halomonas sulfidaeris Strain Esulfide1 Isolated from a Metal Sulfide Rock at a Depth of 2,200 Meters, Obtained Using Nanopore Sequencing.</title>
        <authorList>
            <person name="Saito M."/>
            <person name="Nishigata A."/>
            <person name="Galipon J."/>
            <person name="Arakawa K."/>
        </authorList>
    </citation>
    <scope>NUCLEOTIDE SEQUENCE [LARGE SCALE GENOMIC DNA]</scope>
    <source>
        <strain evidence="3 4">ATCC BAA-803</strain>
    </source>
</reference>
<dbReference type="InterPro" id="IPR012340">
    <property type="entry name" value="NA-bd_OB-fold"/>
</dbReference>
<dbReference type="InterPro" id="IPR050180">
    <property type="entry name" value="RNR_Ribonuclease"/>
</dbReference>
<accession>A0A455UAQ1</accession>
<dbReference type="GO" id="GO:0004540">
    <property type="term" value="F:RNA nuclease activity"/>
    <property type="evidence" value="ECO:0007669"/>
    <property type="project" value="InterPro"/>
</dbReference>
<dbReference type="PANTHER" id="PTHR23355:SF37">
    <property type="entry name" value="EXORIBONUCLEASE 2"/>
    <property type="match status" value="1"/>
</dbReference>